<gene>
    <name evidence="1" type="ORF">A3783_07900</name>
</gene>
<name>A0ABX2VC84_9BACL</name>
<protein>
    <submittedName>
        <fullName evidence="1">Uncharacterized protein</fullName>
    </submittedName>
</protein>
<organism evidence="1 2">
    <name type="scientific">Exiguobacterium undae</name>
    <dbReference type="NCBI Taxonomy" id="169177"/>
    <lineage>
        <taxon>Bacteria</taxon>
        <taxon>Bacillati</taxon>
        <taxon>Bacillota</taxon>
        <taxon>Bacilli</taxon>
        <taxon>Bacillales</taxon>
        <taxon>Bacillales Family XII. Incertae Sedis</taxon>
        <taxon>Exiguobacterium</taxon>
    </lineage>
</organism>
<accession>A0ABX2VC84</accession>
<dbReference type="Proteomes" id="UP000078447">
    <property type="component" value="Unassembled WGS sequence"/>
</dbReference>
<keyword evidence="2" id="KW-1185">Reference proteome</keyword>
<dbReference type="EMBL" id="LVVL01000001">
    <property type="protein sequence ID" value="OAN15843.1"/>
    <property type="molecule type" value="Genomic_DNA"/>
</dbReference>
<proteinExistence type="predicted"/>
<reference evidence="1 2" key="1">
    <citation type="submission" date="2016-03" db="EMBL/GenBank/DDBJ databases">
        <authorList>
            <person name="Cho S.-Y."/>
            <person name="Lim S."/>
            <person name="Kim H."/>
            <person name="Soh E.H."/>
            <person name="Moon J.S."/>
        </authorList>
    </citation>
    <scope>NUCLEOTIDE SEQUENCE [LARGE SCALE GENOMIC DNA]</scope>
    <source>
        <strain evidence="1 2">KCTC 3810</strain>
    </source>
</reference>
<comment type="caution">
    <text evidence="1">The sequence shown here is derived from an EMBL/GenBank/DDBJ whole genome shotgun (WGS) entry which is preliminary data.</text>
</comment>
<sequence length="217" mass="25324">MREQLKLLDELSQYRNAKEMSTYYKFVIDQAEKDSVTSKLLLLKKGRFKEFCEEFTPAYIFSMSPFFPEGAQLKVVLGNQGYDFLMKKTDGAVEKFEVSSYIDGQEDTKISQKLNEVGRWQSRLSSLESLEEKRNIFLEKTKQNIIKKSQKNYDDVTLIFSTTIFTLEPFAENHEYLLQEKIIEYIKETTFHAKGVYLITDNGNAIEYSAAHVLRIK</sequence>
<dbReference type="RefSeq" id="WP_028106624.1">
    <property type="nucleotide sequence ID" value="NZ_LVVL01000001.1"/>
</dbReference>
<evidence type="ECO:0000313" key="2">
    <source>
        <dbReference type="Proteomes" id="UP000078447"/>
    </source>
</evidence>
<evidence type="ECO:0000313" key="1">
    <source>
        <dbReference type="EMBL" id="OAN15843.1"/>
    </source>
</evidence>